<organism evidence="1 2">
    <name type="scientific">Pyxidicoccus fallax</name>
    <dbReference type="NCBI Taxonomy" id="394095"/>
    <lineage>
        <taxon>Bacteria</taxon>
        <taxon>Pseudomonadati</taxon>
        <taxon>Myxococcota</taxon>
        <taxon>Myxococcia</taxon>
        <taxon>Myxococcales</taxon>
        <taxon>Cystobacterineae</taxon>
        <taxon>Myxococcaceae</taxon>
        <taxon>Pyxidicoccus</taxon>
    </lineage>
</organism>
<gene>
    <name evidence="1" type="ORF">HG543_33405</name>
</gene>
<dbReference type="Proteomes" id="UP000518300">
    <property type="component" value="Unassembled WGS sequence"/>
</dbReference>
<comment type="caution">
    <text evidence="1">The sequence shown here is derived from an EMBL/GenBank/DDBJ whole genome shotgun (WGS) entry which is preliminary data.</text>
</comment>
<keyword evidence="2" id="KW-1185">Reference proteome</keyword>
<proteinExistence type="predicted"/>
<dbReference type="AlphaFoldDB" id="A0A848LPQ7"/>
<evidence type="ECO:0000313" key="2">
    <source>
        <dbReference type="Proteomes" id="UP000518300"/>
    </source>
</evidence>
<reference evidence="1 2" key="1">
    <citation type="submission" date="2020-04" db="EMBL/GenBank/DDBJ databases">
        <title>Draft genome of Pyxidicoccus fallax type strain.</title>
        <authorList>
            <person name="Whitworth D.E."/>
        </authorList>
    </citation>
    <scope>NUCLEOTIDE SEQUENCE [LARGE SCALE GENOMIC DNA]</scope>
    <source>
        <strain evidence="1 2">DSM 14698</strain>
    </source>
</reference>
<name>A0A848LPQ7_9BACT</name>
<evidence type="ECO:0000313" key="1">
    <source>
        <dbReference type="EMBL" id="NMO19736.1"/>
    </source>
</evidence>
<sequence>MAEHLLPTLFVWFPPATLLGQAAQEALEARREESSEEPPNSMLALRFQPRRVVEELQRVARTAQVEPREQAMALATVANLACDDILVRHFHEHWQTAWVEALVYETRDAP</sequence>
<accession>A0A848LPQ7</accession>
<protein>
    <submittedName>
        <fullName evidence="1">Uncharacterized protein</fullName>
    </submittedName>
</protein>
<dbReference type="EMBL" id="JABBJJ010000202">
    <property type="protein sequence ID" value="NMO19736.1"/>
    <property type="molecule type" value="Genomic_DNA"/>
</dbReference>